<dbReference type="PROSITE" id="PS51123">
    <property type="entry name" value="OMPA_2"/>
    <property type="match status" value="1"/>
</dbReference>
<evidence type="ECO:0000313" key="5">
    <source>
        <dbReference type="EMBL" id="NDK38360.1"/>
    </source>
</evidence>
<accession>A0ABX0A9Z2</accession>
<keyword evidence="1" id="KW-0472">Membrane</keyword>
<name>A0ABX0A9Z2_9GAMM</name>
<feature type="domain" description="OmpA-like" evidence="4">
    <location>
        <begin position="195"/>
        <end position="291"/>
    </location>
</feature>
<keyword evidence="6" id="KW-1185">Reference proteome</keyword>
<feature type="coiled-coil region" evidence="2">
    <location>
        <begin position="80"/>
        <end position="140"/>
    </location>
</feature>
<proteinExistence type="predicted"/>
<protein>
    <recommendedName>
        <fullName evidence="4">OmpA-like domain-containing protein</fullName>
    </recommendedName>
</protein>
<evidence type="ECO:0000256" key="1">
    <source>
        <dbReference type="PROSITE-ProRule" id="PRU00473"/>
    </source>
</evidence>
<evidence type="ECO:0000259" key="4">
    <source>
        <dbReference type="PROSITE" id="PS51123"/>
    </source>
</evidence>
<dbReference type="Proteomes" id="UP001429354">
    <property type="component" value="Unassembled WGS sequence"/>
</dbReference>
<organism evidence="5 6">
    <name type="scientific">Pseudoxanthomonas gei</name>
    <dbReference type="NCBI Taxonomy" id="1383030"/>
    <lineage>
        <taxon>Bacteria</taxon>
        <taxon>Pseudomonadati</taxon>
        <taxon>Pseudomonadota</taxon>
        <taxon>Gammaproteobacteria</taxon>
        <taxon>Lysobacterales</taxon>
        <taxon>Lysobacteraceae</taxon>
        <taxon>Pseudoxanthomonas</taxon>
    </lineage>
</organism>
<sequence>MRAPLLACALLLAALPALSAERPEVVALNQRLVMLQSDPERAELAAFERLQAQQAVAALAKARGKQRDSALYIADRRVEIAETAARAEAARREADRLERTRSELLVEASRREAARARQENERLRIQAQIQTEEAERLRVAAEAETLARQDAEDMLTSVAGQQTAKLGAARQKEAQLARQEAELMSGSKLPASRFEDRGEVFTLGAAAFGSGQAKLSAAGSASVSALAAYLQANPKAKARIEGFGDKQTPGQRKADAVRDALVAAGIPKARLQSAAKGEGTRARAVDVVVAQ</sequence>
<reference evidence="5 6" key="1">
    <citation type="submission" date="2018-07" db="EMBL/GenBank/DDBJ databases">
        <title>Whole genome Sequencing of Pseudoxanthomonas gei KCTC 32298 (T).</title>
        <authorList>
            <person name="Kumar S."/>
            <person name="Bansal K."/>
            <person name="Kaur A."/>
            <person name="Patil P."/>
            <person name="Sharma S."/>
            <person name="Patil P.B."/>
        </authorList>
    </citation>
    <scope>NUCLEOTIDE SEQUENCE [LARGE SCALE GENOMIC DNA]</scope>
    <source>
        <strain evidence="5 6">KCTC 32298</strain>
    </source>
</reference>
<evidence type="ECO:0000256" key="3">
    <source>
        <dbReference type="SAM" id="SignalP"/>
    </source>
</evidence>
<feature type="chain" id="PRO_5046717545" description="OmpA-like domain-containing protein" evidence="3">
    <location>
        <begin position="20"/>
        <end position="291"/>
    </location>
</feature>
<keyword evidence="2" id="KW-0175">Coiled coil</keyword>
<comment type="caution">
    <text evidence="5">The sequence shown here is derived from an EMBL/GenBank/DDBJ whole genome shotgun (WGS) entry which is preliminary data.</text>
</comment>
<dbReference type="EMBL" id="QOVG01000003">
    <property type="protein sequence ID" value="NDK38360.1"/>
    <property type="molecule type" value="Genomic_DNA"/>
</dbReference>
<evidence type="ECO:0000256" key="2">
    <source>
        <dbReference type="SAM" id="Coils"/>
    </source>
</evidence>
<dbReference type="Gene3D" id="3.30.1330.60">
    <property type="entry name" value="OmpA-like domain"/>
    <property type="match status" value="1"/>
</dbReference>
<evidence type="ECO:0000313" key="6">
    <source>
        <dbReference type="Proteomes" id="UP001429354"/>
    </source>
</evidence>
<dbReference type="InterPro" id="IPR036737">
    <property type="entry name" value="OmpA-like_sf"/>
</dbReference>
<dbReference type="Pfam" id="PF00691">
    <property type="entry name" value="OmpA"/>
    <property type="match status" value="1"/>
</dbReference>
<dbReference type="InterPro" id="IPR006665">
    <property type="entry name" value="OmpA-like"/>
</dbReference>
<keyword evidence="3" id="KW-0732">Signal</keyword>
<feature type="signal peptide" evidence="3">
    <location>
        <begin position="1"/>
        <end position="19"/>
    </location>
</feature>
<dbReference type="RefSeq" id="WP_162348922.1">
    <property type="nucleotide sequence ID" value="NZ_QOVG01000003.1"/>
</dbReference>
<gene>
    <name evidence="5" type="ORF">DT603_05825</name>
</gene>
<dbReference type="SUPFAM" id="SSF103088">
    <property type="entry name" value="OmpA-like"/>
    <property type="match status" value="1"/>
</dbReference>